<evidence type="ECO:0000259" key="13">
    <source>
        <dbReference type="PROSITE" id="PS50206"/>
    </source>
</evidence>
<evidence type="ECO:0000256" key="1">
    <source>
        <dbReference type="ARBA" id="ARBA00009919"/>
    </source>
</evidence>
<keyword evidence="14" id="KW-0548">Nucleotidyltransferase</keyword>
<evidence type="ECO:0000256" key="8">
    <source>
        <dbReference type="ARBA" id="ARBA00066884"/>
    </source>
</evidence>
<reference evidence="14 15" key="1">
    <citation type="submission" date="2020-05" db="EMBL/GenBank/DDBJ databases">
        <title>Genome sequencing of Spirosoma sp. TS118.</title>
        <authorList>
            <person name="Lee J.-H."/>
            <person name="Jeong S."/>
            <person name="Zhao L."/>
            <person name="Jung J.-H."/>
            <person name="Kim M.-K."/>
            <person name="Lim S."/>
        </authorList>
    </citation>
    <scope>NUCLEOTIDE SEQUENCE [LARGE SCALE GENOMIC DNA]</scope>
    <source>
        <strain evidence="14 15">TS118</strain>
    </source>
</reference>
<sequence>MEATTLVPAEKQRYQKHLNLPEIGAAGQLKLKNARVLVVGAGGLGCPVLLYLTAAGVGTIGVIDPDVVDLSNLQRQVLYTTDEVGKPKAKIAVSHLNRLNPDLSFDTYTMALDASNARTIIEQYDIVVDCTDNFKVRYLVNDVCVTLGKPFVYGAIHRFEGQVAVLNNALGNGQRGPTYRCLFPEYPNEIEIPNCNDTGVLGVLPGVIGTYQANEVIKLITGIGQSLSEHLLMVDLLNMSQQKIKTKRRVDAEDLARQGLTSVTRPAPGAAGPQKMSVQELADRLATGEDIFLLDVRERPEYDLCHLEGSVLIPVGMIPNNRKRIPTDRPVVVYCHHGIRSANVVSYLYAQDGLTNLYNLDGGINAWARDIEPEMAVY</sequence>
<gene>
    <name evidence="14" type="primary">moeB</name>
    <name evidence="14" type="ORF">HNV11_05455</name>
</gene>
<dbReference type="SUPFAM" id="SSF69572">
    <property type="entry name" value="Activating enzymes of the ubiquitin-like proteins"/>
    <property type="match status" value="1"/>
</dbReference>
<dbReference type="GO" id="GO:0008641">
    <property type="term" value="F:ubiquitin-like modifier activating enzyme activity"/>
    <property type="evidence" value="ECO:0007669"/>
    <property type="project" value="InterPro"/>
</dbReference>
<evidence type="ECO:0000256" key="3">
    <source>
        <dbReference type="ARBA" id="ARBA00022741"/>
    </source>
</evidence>
<evidence type="ECO:0000256" key="11">
    <source>
        <dbReference type="ARBA" id="ARBA00075328"/>
    </source>
</evidence>
<evidence type="ECO:0000256" key="5">
    <source>
        <dbReference type="ARBA" id="ARBA00052218"/>
    </source>
</evidence>
<feature type="domain" description="Rhodanese" evidence="13">
    <location>
        <begin position="287"/>
        <end position="376"/>
    </location>
</feature>
<dbReference type="InterPro" id="IPR001763">
    <property type="entry name" value="Rhodanese-like_dom"/>
</dbReference>
<dbReference type="NCBIfam" id="NF004281">
    <property type="entry name" value="PRK05690.1"/>
    <property type="match status" value="1"/>
</dbReference>
<organism evidence="14 15">
    <name type="scientific">Spirosoma taeanense</name>
    <dbReference type="NCBI Taxonomy" id="2735870"/>
    <lineage>
        <taxon>Bacteria</taxon>
        <taxon>Pseudomonadati</taxon>
        <taxon>Bacteroidota</taxon>
        <taxon>Cytophagia</taxon>
        <taxon>Cytophagales</taxon>
        <taxon>Cytophagaceae</taxon>
        <taxon>Spirosoma</taxon>
    </lineage>
</organism>
<dbReference type="Proteomes" id="UP000502756">
    <property type="component" value="Chromosome"/>
</dbReference>
<name>A0A6M5Y2J0_9BACT</name>
<keyword evidence="15" id="KW-1185">Reference proteome</keyword>
<dbReference type="EC" id="2.7.7.80" evidence="8"/>
<dbReference type="GO" id="GO:0061605">
    <property type="term" value="F:molybdopterin-synthase adenylyltransferase activity"/>
    <property type="evidence" value="ECO:0007669"/>
    <property type="project" value="UniProtKB-EC"/>
</dbReference>
<dbReference type="PANTHER" id="PTHR10953">
    <property type="entry name" value="UBIQUITIN-ACTIVATING ENZYME E1"/>
    <property type="match status" value="1"/>
</dbReference>
<dbReference type="Pfam" id="PF00581">
    <property type="entry name" value="Rhodanese"/>
    <property type="match status" value="1"/>
</dbReference>
<evidence type="ECO:0000256" key="7">
    <source>
        <dbReference type="ARBA" id="ARBA00063809"/>
    </source>
</evidence>
<dbReference type="Pfam" id="PF00899">
    <property type="entry name" value="ThiF"/>
    <property type="match status" value="1"/>
</dbReference>
<dbReference type="FunFam" id="3.40.50.720:FF:000033">
    <property type="entry name" value="Adenylyltransferase and sulfurtransferase MOCS3"/>
    <property type="match status" value="1"/>
</dbReference>
<keyword evidence="4" id="KW-0067">ATP-binding</keyword>
<dbReference type="Gene3D" id="3.40.50.720">
    <property type="entry name" value="NAD(P)-binding Rossmann-like Domain"/>
    <property type="match status" value="1"/>
</dbReference>
<keyword evidence="3" id="KW-0547">Nucleotide-binding</keyword>
<evidence type="ECO:0000313" key="14">
    <source>
        <dbReference type="EMBL" id="QJW88867.1"/>
    </source>
</evidence>
<dbReference type="SMART" id="SM00450">
    <property type="entry name" value="RHOD"/>
    <property type="match status" value="1"/>
</dbReference>
<dbReference type="InterPro" id="IPR035985">
    <property type="entry name" value="Ubiquitin-activating_enz"/>
</dbReference>
<comment type="similarity">
    <text evidence="1">Belongs to the HesA/MoeB/ThiF family.</text>
</comment>
<dbReference type="RefSeq" id="WP_171738706.1">
    <property type="nucleotide sequence ID" value="NZ_CP053435.1"/>
</dbReference>
<dbReference type="GO" id="GO:0005829">
    <property type="term" value="C:cytosol"/>
    <property type="evidence" value="ECO:0007669"/>
    <property type="project" value="TreeGrafter"/>
</dbReference>
<comment type="subunit">
    <text evidence="7">Homodimer. Forms a stable heterotetrameric complex of 2 MoeB and 2 MoaD during adenylation of MoaD.</text>
</comment>
<accession>A0A6M5Y2J0</accession>
<dbReference type="Gene3D" id="3.40.250.10">
    <property type="entry name" value="Rhodanese-like domain"/>
    <property type="match status" value="1"/>
</dbReference>
<evidence type="ECO:0000256" key="2">
    <source>
        <dbReference type="ARBA" id="ARBA00022679"/>
    </source>
</evidence>
<evidence type="ECO:0000256" key="4">
    <source>
        <dbReference type="ARBA" id="ARBA00022840"/>
    </source>
</evidence>
<keyword evidence="2 14" id="KW-0808">Transferase</keyword>
<protein>
    <recommendedName>
        <fullName evidence="9">Molybdopterin-synthase adenylyltransferase</fullName>
        <ecNumber evidence="8">2.7.7.80</ecNumber>
    </recommendedName>
    <alternativeName>
        <fullName evidence="12">MoaD protein adenylase</fullName>
    </alternativeName>
    <alternativeName>
        <fullName evidence="10">Molybdopterin-converting factor subunit 1 adenylase</fullName>
    </alternativeName>
    <alternativeName>
        <fullName evidence="11">Sulfur carrier protein MoaD adenylyltransferase</fullName>
    </alternativeName>
</protein>
<dbReference type="KEGG" id="stae:HNV11_05455"/>
<dbReference type="GO" id="GO:0008146">
    <property type="term" value="F:sulfotransferase activity"/>
    <property type="evidence" value="ECO:0007669"/>
    <property type="project" value="TreeGrafter"/>
</dbReference>
<dbReference type="EMBL" id="CP053435">
    <property type="protein sequence ID" value="QJW88867.1"/>
    <property type="molecule type" value="Genomic_DNA"/>
</dbReference>
<evidence type="ECO:0000256" key="10">
    <source>
        <dbReference type="ARBA" id="ARBA00075110"/>
    </source>
</evidence>
<comment type="function">
    <text evidence="6">Catalyzes the adenylation by ATP of the carboxyl group of the C-terminal glycine of sulfur carrier protein MoaD.</text>
</comment>
<dbReference type="GO" id="GO:0004792">
    <property type="term" value="F:thiosulfate-cyanide sulfurtransferase activity"/>
    <property type="evidence" value="ECO:0007669"/>
    <property type="project" value="TreeGrafter"/>
</dbReference>
<evidence type="ECO:0000256" key="6">
    <source>
        <dbReference type="ARBA" id="ARBA00055169"/>
    </source>
</evidence>
<dbReference type="InterPro" id="IPR045886">
    <property type="entry name" value="ThiF/MoeB/HesA"/>
</dbReference>
<comment type="catalytic activity">
    <reaction evidence="5">
        <text>[molybdopterin-synthase sulfur-carrier protein]-C-terminal Gly-Gly + ATP + H(+) = [molybdopterin-synthase sulfur-carrier protein]-C-terminal Gly-Gly-AMP + diphosphate</text>
        <dbReference type="Rhea" id="RHEA:43616"/>
        <dbReference type="Rhea" id="RHEA-COMP:12159"/>
        <dbReference type="Rhea" id="RHEA-COMP:12202"/>
        <dbReference type="ChEBI" id="CHEBI:15378"/>
        <dbReference type="ChEBI" id="CHEBI:30616"/>
        <dbReference type="ChEBI" id="CHEBI:33019"/>
        <dbReference type="ChEBI" id="CHEBI:90618"/>
        <dbReference type="ChEBI" id="CHEBI:90778"/>
        <dbReference type="EC" id="2.7.7.80"/>
    </reaction>
</comment>
<dbReference type="GO" id="GO:0005524">
    <property type="term" value="F:ATP binding"/>
    <property type="evidence" value="ECO:0007669"/>
    <property type="project" value="UniProtKB-KW"/>
</dbReference>
<proteinExistence type="inferred from homology"/>
<dbReference type="InterPro" id="IPR000594">
    <property type="entry name" value="ThiF_NAD_FAD-bd"/>
</dbReference>
<dbReference type="CDD" id="cd00757">
    <property type="entry name" value="ThiF_MoeB_HesA_family"/>
    <property type="match status" value="1"/>
</dbReference>
<dbReference type="PROSITE" id="PS50206">
    <property type="entry name" value="RHODANESE_3"/>
    <property type="match status" value="1"/>
</dbReference>
<evidence type="ECO:0000256" key="12">
    <source>
        <dbReference type="ARBA" id="ARBA00078531"/>
    </source>
</evidence>
<dbReference type="PANTHER" id="PTHR10953:SF102">
    <property type="entry name" value="ADENYLYLTRANSFERASE AND SULFURTRANSFERASE MOCS3"/>
    <property type="match status" value="1"/>
</dbReference>
<dbReference type="AlphaFoldDB" id="A0A6M5Y2J0"/>
<evidence type="ECO:0000256" key="9">
    <source>
        <dbReference type="ARBA" id="ARBA00073635"/>
    </source>
</evidence>
<dbReference type="InterPro" id="IPR036873">
    <property type="entry name" value="Rhodanese-like_dom_sf"/>
</dbReference>
<evidence type="ECO:0000313" key="15">
    <source>
        <dbReference type="Proteomes" id="UP000502756"/>
    </source>
</evidence>